<organism evidence="1">
    <name type="scientific">Arundo donax</name>
    <name type="common">Giant reed</name>
    <name type="synonym">Donax arundinaceus</name>
    <dbReference type="NCBI Taxonomy" id="35708"/>
    <lineage>
        <taxon>Eukaryota</taxon>
        <taxon>Viridiplantae</taxon>
        <taxon>Streptophyta</taxon>
        <taxon>Embryophyta</taxon>
        <taxon>Tracheophyta</taxon>
        <taxon>Spermatophyta</taxon>
        <taxon>Magnoliopsida</taxon>
        <taxon>Liliopsida</taxon>
        <taxon>Poales</taxon>
        <taxon>Poaceae</taxon>
        <taxon>PACMAD clade</taxon>
        <taxon>Arundinoideae</taxon>
        <taxon>Arundineae</taxon>
        <taxon>Arundo</taxon>
    </lineage>
</organism>
<evidence type="ECO:0000313" key="1">
    <source>
        <dbReference type="EMBL" id="JAD74111.1"/>
    </source>
</evidence>
<proteinExistence type="predicted"/>
<dbReference type="AlphaFoldDB" id="A0A0A9CEZ9"/>
<protein>
    <submittedName>
        <fullName evidence="1">Uncharacterized protein</fullName>
    </submittedName>
</protein>
<accession>A0A0A9CEZ9</accession>
<name>A0A0A9CEZ9_ARUDO</name>
<reference evidence="1" key="1">
    <citation type="submission" date="2014-09" db="EMBL/GenBank/DDBJ databases">
        <authorList>
            <person name="Magalhaes I.L.F."/>
            <person name="Oliveira U."/>
            <person name="Santos F.R."/>
            <person name="Vidigal T.H.D.A."/>
            <person name="Brescovit A.D."/>
            <person name="Santos A.J."/>
        </authorList>
    </citation>
    <scope>NUCLEOTIDE SEQUENCE</scope>
    <source>
        <tissue evidence="1">Shoot tissue taken approximately 20 cm above the soil surface</tissue>
    </source>
</reference>
<reference evidence="1" key="2">
    <citation type="journal article" date="2015" name="Data Brief">
        <title>Shoot transcriptome of the giant reed, Arundo donax.</title>
        <authorList>
            <person name="Barrero R.A."/>
            <person name="Guerrero F.D."/>
            <person name="Moolhuijzen P."/>
            <person name="Goolsby J.A."/>
            <person name="Tidwell J."/>
            <person name="Bellgard S.E."/>
            <person name="Bellgard M.I."/>
        </authorList>
    </citation>
    <scope>NUCLEOTIDE SEQUENCE</scope>
    <source>
        <tissue evidence="1">Shoot tissue taken approximately 20 cm above the soil surface</tissue>
    </source>
</reference>
<dbReference type="EMBL" id="GBRH01223784">
    <property type="protein sequence ID" value="JAD74111.1"/>
    <property type="molecule type" value="Transcribed_RNA"/>
</dbReference>
<sequence length="51" mass="5773">MARKINIGDVSKESWACAKICQPSKISAQFLRNHQKVQKNNNSKLVGTWSK</sequence>